<accession>A0ABQ5UM26</accession>
<dbReference type="InterPro" id="IPR022460">
    <property type="entry name" value="Flavoprotein_PP4765"/>
</dbReference>
<evidence type="ECO:0000256" key="3">
    <source>
        <dbReference type="ARBA" id="ARBA00022827"/>
    </source>
</evidence>
<evidence type="ECO:0000259" key="4">
    <source>
        <dbReference type="Pfam" id="PF03486"/>
    </source>
</evidence>
<feature type="domain" description="RsdA/BaiN/AoA(So)-like Rossmann fold-like" evidence="4">
    <location>
        <begin position="4"/>
        <end position="393"/>
    </location>
</feature>
<evidence type="ECO:0000313" key="6">
    <source>
        <dbReference type="EMBL" id="GLQ15895.1"/>
    </source>
</evidence>
<comment type="caution">
    <text evidence="6">The sequence shown here is derived from an EMBL/GenBank/DDBJ whole genome shotgun (WGS) entry which is preliminary data.</text>
</comment>
<evidence type="ECO:0000256" key="2">
    <source>
        <dbReference type="ARBA" id="ARBA00022630"/>
    </source>
</evidence>
<dbReference type="SUPFAM" id="SSF160996">
    <property type="entry name" value="HI0933 insert domain-like"/>
    <property type="match status" value="1"/>
</dbReference>
<dbReference type="Gene3D" id="1.10.8.260">
    <property type="entry name" value="HI0933 insert domain-like"/>
    <property type="match status" value="1"/>
</dbReference>
<dbReference type="InterPro" id="IPR023166">
    <property type="entry name" value="BaiN-like_dom_sf"/>
</dbReference>
<dbReference type="NCBIfam" id="TIGR00275">
    <property type="entry name" value="aminoacetone oxidase family FAD-binding enzyme"/>
    <property type="match status" value="1"/>
</dbReference>
<name>A0ABQ5UM26_9HYPH</name>
<keyword evidence="3" id="KW-0274">FAD</keyword>
<dbReference type="Gene3D" id="3.50.50.60">
    <property type="entry name" value="FAD/NAD(P)-binding domain"/>
    <property type="match status" value="1"/>
</dbReference>
<sequence>MTKSIAIIGGGPAGLAAAEALINTGHRVTIYEAMPTPARKFLWAGKSGLNITHAENFETFKTRFGAASDRLKSALDDFSSDAIQKWANDLGVETFVGSSGRVFPKAMKASPLLRAWLNKLDKAGVELKTRHKWVGFKDNKLLFSTVDGPIQIGADATILALGGASYQRLGSTAEWVPWLAEREIAIAPFKPANCGFDVAWSDHFIERFAGAPVKTVTAISGQGASKGEFVISKFGVEGSLIYTHAANLRDTIETAGHATLHLDLAPGKSEDQLCKSLERQNPKQSLSNRLRKGAKLTGVKAALVRELRPDAGKLAPAELAASLKKLPIKLSSTRPIDEAISVAGGIQWSELDANLMLDKMPSIFVAGEMIDWEAPTGGYLITACMATGRAAAKGAHNWLSKNEL</sequence>
<reference evidence="6" key="1">
    <citation type="journal article" date="2014" name="Int. J. Syst. Evol. Microbiol.">
        <title>Complete genome of a new Firmicutes species belonging to the dominant human colonic microbiota ('Ruminococcus bicirculans') reveals two chromosomes and a selective capacity to utilize plant glucans.</title>
        <authorList>
            <consortium name="NISC Comparative Sequencing Program"/>
            <person name="Wegmann U."/>
            <person name="Louis P."/>
            <person name="Goesmann A."/>
            <person name="Henrissat B."/>
            <person name="Duncan S.H."/>
            <person name="Flint H.J."/>
        </authorList>
    </citation>
    <scope>NUCLEOTIDE SEQUENCE</scope>
    <source>
        <strain evidence="6">NBRC 107169</strain>
    </source>
</reference>
<keyword evidence="2" id="KW-0285">Flavoprotein</keyword>
<evidence type="ECO:0000313" key="7">
    <source>
        <dbReference type="Proteomes" id="UP001161405"/>
    </source>
</evidence>
<dbReference type="SUPFAM" id="SSF51905">
    <property type="entry name" value="FAD/NAD(P)-binding domain"/>
    <property type="match status" value="1"/>
</dbReference>
<dbReference type="InterPro" id="IPR036188">
    <property type="entry name" value="FAD/NAD-bd_sf"/>
</dbReference>
<keyword evidence="7" id="KW-1185">Reference proteome</keyword>
<dbReference type="Gene3D" id="2.40.30.10">
    <property type="entry name" value="Translation factors"/>
    <property type="match status" value="1"/>
</dbReference>
<evidence type="ECO:0000259" key="5">
    <source>
        <dbReference type="Pfam" id="PF22780"/>
    </source>
</evidence>
<comment type="cofactor">
    <cofactor evidence="1">
        <name>FAD</name>
        <dbReference type="ChEBI" id="CHEBI:57692"/>
    </cofactor>
</comment>
<proteinExistence type="predicted"/>
<gene>
    <name evidence="6" type="ORF">GCM10007879_01440</name>
</gene>
<dbReference type="PANTHER" id="PTHR42887">
    <property type="entry name" value="OS12G0638800 PROTEIN"/>
    <property type="match status" value="1"/>
</dbReference>
<reference evidence="6" key="2">
    <citation type="submission" date="2023-01" db="EMBL/GenBank/DDBJ databases">
        <title>Draft genome sequence of Maritalea porphyrae strain NBRC 107169.</title>
        <authorList>
            <person name="Sun Q."/>
            <person name="Mori K."/>
        </authorList>
    </citation>
    <scope>NUCLEOTIDE SEQUENCE</scope>
    <source>
        <strain evidence="6">NBRC 107169</strain>
    </source>
</reference>
<feature type="domain" description="RsdA/BaiN/AoA(So)-like insert" evidence="5">
    <location>
        <begin position="190"/>
        <end position="341"/>
    </location>
</feature>
<dbReference type="Pfam" id="PF22780">
    <property type="entry name" value="HI0933_like_1st"/>
    <property type="match status" value="1"/>
</dbReference>
<dbReference type="NCBIfam" id="TIGR03862">
    <property type="entry name" value="flavo_PP4765"/>
    <property type="match status" value="1"/>
</dbReference>
<dbReference type="InterPro" id="IPR057661">
    <property type="entry name" value="RsdA/BaiN/AoA(So)_Rossmann"/>
</dbReference>
<protein>
    <submittedName>
        <fullName evidence="6">Dehydrogenase</fullName>
    </submittedName>
</protein>
<dbReference type="InterPro" id="IPR004792">
    <property type="entry name" value="BaiN-like"/>
</dbReference>
<dbReference type="Pfam" id="PF03486">
    <property type="entry name" value="HI0933_like"/>
    <property type="match status" value="1"/>
</dbReference>
<dbReference type="Proteomes" id="UP001161405">
    <property type="component" value="Unassembled WGS sequence"/>
</dbReference>
<dbReference type="EMBL" id="BSNI01000001">
    <property type="protein sequence ID" value="GLQ15895.1"/>
    <property type="molecule type" value="Genomic_DNA"/>
</dbReference>
<organism evidence="6 7">
    <name type="scientific">Maritalea porphyrae</name>
    <dbReference type="NCBI Taxonomy" id="880732"/>
    <lineage>
        <taxon>Bacteria</taxon>
        <taxon>Pseudomonadati</taxon>
        <taxon>Pseudomonadota</taxon>
        <taxon>Alphaproteobacteria</taxon>
        <taxon>Hyphomicrobiales</taxon>
        <taxon>Devosiaceae</taxon>
        <taxon>Maritalea</taxon>
    </lineage>
</organism>
<dbReference type="InterPro" id="IPR055178">
    <property type="entry name" value="RsdA/BaiN/AoA(So)-like_dom"/>
</dbReference>
<dbReference type="PRINTS" id="PR00419">
    <property type="entry name" value="ADXRDTASE"/>
</dbReference>
<evidence type="ECO:0000256" key="1">
    <source>
        <dbReference type="ARBA" id="ARBA00001974"/>
    </source>
</evidence>
<dbReference type="PANTHER" id="PTHR42887:SF1">
    <property type="entry name" value="BLR3961 PROTEIN"/>
    <property type="match status" value="1"/>
</dbReference>
<dbReference type="RefSeq" id="WP_284361020.1">
    <property type="nucleotide sequence ID" value="NZ_BSNI01000001.1"/>
</dbReference>